<evidence type="ECO:0000313" key="4">
    <source>
        <dbReference type="Proteomes" id="UP000275267"/>
    </source>
</evidence>
<gene>
    <name evidence="3" type="ORF">C2845_PM04G32180</name>
</gene>
<dbReference type="PANTHER" id="PTHR33889:SF7">
    <property type="entry name" value="OS04G0681850 PROTEIN"/>
    <property type="match status" value="1"/>
</dbReference>
<feature type="region of interest" description="Disordered" evidence="1">
    <location>
        <begin position="40"/>
        <end position="73"/>
    </location>
</feature>
<keyword evidence="4" id="KW-1185">Reference proteome</keyword>
<name>A0A3L6QPA5_PANMI</name>
<dbReference type="InterPro" id="IPR056671">
    <property type="entry name" value="DUF7769"/>
</dbReference>
<comment type="caution">
    <text evidence="3">The sequence shown here is derived from an EMBL/GenBank/DDBJ whole genome shotgun (WGS) entry which is preliminary data.</text>
</comment>
<dbReference type="Proteomes" id="UP000275267">
    <property type="component" value="Unassembled WGS sequence"/>
</dbReference>
<dbReference type="OrthoDB" id="690794at2759"/>
<evidence type="ECO:0000313" key="3">
    <source>
        <dbReference type="EMBL" id="RLM85328.1"/>
    </source>
</evidence>
<protein>
    <recommendedName>
        <fullName evidence="2">DUF7769 domain-containing protein</fullName>
    </recommendedName>
</protein>
<sequence length="137" mass="15339">MASRDFDLNHELPSWDSNTPIDWDAIGDWEGPAHDLDFHMVWDDGDDVGEEEGQHAHGDHAPTEGGLGGQQGSNVRKRKFYYDEFKIAIYVELLAKADPPVLHRGVSKEVAQKFGVPLRVVQKIWRSGQDSDDIAGE</sequence>
<dbReference type="EMBL" id="PQIB02000011">
    <property type="protein sequence ID" value="RLM85328.1"/>
    <property type="molecule type" value="Genomic_DNA"/>
</dbReference>
<accession>A0A3L6QPA5</accession>
<feature type="compositionally biased region" description="Basic and acidic residues" evidence="1">
    <location>
        <begin position="52"/>
        <end position="62"/>
    </location>
</feature>
<dbReference type="Pfam" id="PF24964">
    <property type="entry name" value="DUF7769"/>
    <property type="match status" value="1"/>
</dbReference>
<reference evidence="4" key="1">
    <citation type="journal article" date="2019" name="Nat. Commun.">
        <title>The genome of broomcorn millet.</title>
        <authorList>
            <person name="Zou C."/>
            <person name="Miki D."/>
            <person name="Li D."/>
            <person name="Tang Q."/>
            <person name="Xiao L."/>
            <person name="Rajput S."/>
            <person name="Deng P."/>
            <person name="Jia W."/>
            <person name="Huang R."/>
            <person name="Zhang M."/>
            <person name="Sun Y."/>
            <person name="Hu J."/>
            <person name="Fu X."/>
            <person name="Schnable P.S."/>
            <person name="Li F."/>
            <person name="Zhang H."/>
            <person name="Feng B."/>
            <person name="Zhu X."/>
            <person name="Liu R."/>
            <person name="Schnable J.C."/>
            <person name="Zhu J.-K."/>
            <person name="Zhang H."/>
        </authorList>
    </citation>
    <scope>NUCLEOTIDE SEQUENCE [LARGE SCALE GENOMIC DNA]</scope>
</reference>
<evidence type="ECO:0000256" key="1">
    <source>
        <dbReference type="SAM" id="MobiDB-lite"/>
    </source>
</evidence>
<feature type="domain" description="DUF7769" evidence="2">
    <location>
        <begin position="86"/>
        <end position="129"/>
    </location>
</feature>
<organism evidence="3 4">
    <name type="scientific">Panicum miliaceum</name>
    <name type="common">Proso millet</name>
    <name type="synonym">Broomcorn millet</name>
    <dbReference type="NCBI Taxonomy" id="4540"/>
    <lineage>
        <taxon>Eukaryota</taxon>
        <taxon>Viridiplantae</taxon>
        <taxon>Streptophyta</taxon>
        <taxon>Embryophyta</taxon>
        <taxon>Tracheophyta</taxon>
        <taxon>Spermatophyta</taxon>
        <taxon>Magnoliopsida</taxon>
        <taxon>Liliopsida</taxon>
        <taxon>Poales</taxon>
        <taxon>Poaceae</taxon>
        <taxon>PACMAD clade</taxon>
        <taxon>Panicoideae</taxon>
        <taxon>Panicodae</taxon>
        <taxon>Paniceae</taxon>
        <taxon>Panicinae</taxon>
        <taxon>Panicum</taxon>
        <taxon>Panicum sect. Panicum</taxon>
    </lineage>
</organism>
<evidence type="ECO:0000259" key="2">
    <source>
        <dbReference type="Pfam" id="PF24964"/>
    </source>
</evidence>
<dbReference type="PANTHER" id="PTHR33889">
    <property type="entry name" value="OS04G0681850 PROTEIN"/>
    <property type="match status" value="1"/>
</dbReference>
<proteinExistence type="predicted"/>
<dbReference type="AlphaFoldDB" id="A0A3L6QPA5"/>